<dbReference type="InterPro" id="IPR010064">
    <property type="entry name" value="HK97-gp10_tail"/>
</dbReference>
<protein>
    <recommendedName>
        <fullName evidence="4">HK97 gp10 family phage protein</fullName>
    </recommendedName>
</protein>
<keyword evidence="1" id="KW-0175">Coiled coil</keyword>
<evidence type="ECO:0000256" key="1">
    <source>
        <dbReference type="SAM" id="Coils"/>
    </source>
</evidence>
<proteinExistence type="predicted"/>
<sequence length="142" mass="15988">MARRRTSRTGIRVEGAEAVIKALREANEEIHKKINDLISEAAEIVFKEADIRAPIGATERTRFSLRIVTGISKKGNFYANVIVGARDGLMTAESAFYVTFYEYGTSKQPPRPFMRPSMDKSRAKIRALLKEGLEKVIRDLRG</sequence>
<evidence type="ECO:0000313" key="2">
    <source>
        <dbReference type="EMBL" id="QJD87899.1"/>
    </source>
</evidence>
<organism evidence="2 3">
    <name type="scientific">Cohnella herbarum</name>
    <dbReference type="NCBI Taxonomy" id="2728023"/>
    <lineage>
        <taxon>Bacteria</taxon>
        <taxon>Bacillati</taxon>
        <taxon>Bacillota</taxon>
        <taxon>Bacilli</taxon>
        <taxon>Bacillales</taxon>
        <taxon>Paenibacillaceae</taxon>
        <taxon>Cohnella</taxon>
    </lineage>
</organism>
<evidence type="ECO:0000313" key="3">
    <source>
        <dbReference type="Proteomes" id="UP000502248"/>
    </source>
</evidence>
<gene>
    <name evidence="2" type="ORF">HH215_35055</name>
</gene>
<evidence type="ECO:0008006" key="4">
    <source>
        <dbReference type="Google" id="ProtNLM"/>
    </source>
</evidence>
<dbReference type="Proteomes" id="UP000502248">
    <property type="component" value="Chromosome"/>
</dbReference>
<name>A0A7Z2VRM7_9BACL</name>
<accession>A0A7Z2VRM7</accession>
<keyword evidence="3" id="KW-1185">Reference proteome</keyword>
<feature type="coiled-coil region" evidence="1">
    <location>
        <begin position="13"/>
        <end position="40"/>
    </location>
</feature>
<dbReference type="NCBIfam" id="TIGR01725">
    <property type="entry name" value="phge_HK97_gp10"/>
    <property type="match status" value="1"/>
</dbReference>
<dbReference type="AlphaFoldDB" id="A0A7Z2VRM7"/>
<dbReference type="Pfam" id="PF04883">
    <property type="entry name" value="HK97-gp10_like"/>
    <property type="match status" value="1"/>
</dbReference>
<dbReference type="KEGG" id="cheb:HH215_35055"/>
<dbReference type="EMBL" id="CP051680">
    <property type="protein sequence ID" value="QJD87899.1"/>
    <property type="molecule type" value="Genomic_DNA"/>
</dbReference>
<dbReference type="RefSeq" id="WP_169284141.1">
    <property type="nucleotide sequence ID" value="NZ_CP051680.1"/>
</dbReference>
<reference evidence="2 3" key="1">
    <citation type="submission" date="2020-04" db="EMBL/GenBank/DDBJ databases">
        <title>Genome sequencing of novel species.</title>
        <authorList>
            <person name="Heo J."/>
            <person name="Kim S.-J."/>
            <person name="Kim J.-S."/>
            <person name="Hong S.-B."/>
            <person name="Kwon S.-W."/>
        </authorList>
    </citation>
    <scope>NUCLEOTIDE SEQUENCE [LARGE SCALE GENOMIC DNA]</scope>
    <source>
        <strain evidence="2 3">MFER-1</strain>
    </source>
</reference>